<keyword evidence="3" id="KW-1185">Reference proteome</keyword>
<evidence type="ECO:0000313" key="3">
    <source>
        <dbReference type="Proteomes" id="UP000295260"/>
    </source>
</evidence>
<dbReference type="Pfam" id="PF19494">
    <property type="entry name" value="DUF6029"/>
    <property type="match status" value="1"/>
</dbReference>
<protein>
    <submittedName>
        <fullName evidence="2">Uncharacterized protein</fullName>
    </submittedName>
</protein>
<dbReference type="RefSeq" id="WP_133532861.1">
    <property type="nucleotide sequence ID" value="NZ_SNXR01000013.1"/>
</dbReference>
<evidence type="ECO:0000256" key="1">
    <source>
        <dbReference type="SAM" id="SignalP"/>
    </source>
</evidence>
<dbReference type="EMBL" id="SNXR01000013">
    <property type="protein sequence ID" value="TDP59325.1"/>
    <property type="molecule type" value="Genomic_DNA"/>
</dbReference>
<dbReference type="Proteomes" id="UP000295260">
    <property type="component" value="Unassembled WGS sequence"/>
</dbReference>
<gene>
    <name evidence="2" type="ORF">BC748_1572</name>
</gene>
<feature type="signal peptide" evidence="1">
    <location>
        <begin position="1"/>
        <end position="18"/>
    </location>
</feature>
<sequence length="560" mass="63871">MKYLFFALALLSIKVSFAQNNKNKWGTVFGGFESNAQWYLNDKERGLPHPEDPIRSNNYLFLNYNYKKWTTGFQIESYEPNALLNFNPKYKGTNFGTYFINYKSDKFEATVGHFYEQFGSGLILRTWEDRALGINNAIRGARIIYRPTNDIVLKSFYGQQRSGFDVSKGKIFGADLDYNLSNLLKFSKTDLSFGISYVGRKEEIELENPSFSELTNAFGARINFMHDAFYVNSEVNFKSTDGILNVQNKLNNDFVKSGSAIGLNFGYSKKGLGVDVSLRRLENFSFLSERIPTSLLDGNTSLNYNDKILNFTPALTKQHHSNLANIYVYQAQNRVDFSDQSIMKAGETGGQIDFLYKFQKGTSLGGKYGTSVAVNLASWYNLPGKYSFVPSDYDVDFFGVGNKYFSDYNIEIKKKLSQEWLTGFYFINQYYNRRFIEGGDEINSNIIAAEGIYSFGKSKSIRFEAEHLWADADRKNWIGGTLEYSFNDKLSVYVWDIYNYGNKNELNKTHYYNVGGAYRKGANRIAFNYGRQRGGLVCVGGVCRFVPESTGFTINLSTSF</sequence>
<accession>A0A4R6QAR4</accession>
<comment type="caution">
    <text evidence="2">The sequence shown here is derived from an EMBL/GenBank/DDBJ whole genome shotgun (WGS) entry which is preliminary data.</text>
</comment>
<feature type="chain" id="PRO_5020943031" evidence="1">
    <location>
        <begin position="19"/>
        <end position="560"/>
    </location>
</feature>
<keyword evidence="1" id="KW-0732">Signal</keyword>
<dbReference type="OrthoDB" id="5480631at2"/>
<dbReference type="InterPro" id="IPR046070">
    <property type="entry name" value="DUF6029"/>
</dbReference>
<dbReference type="AlphaFoldDB" id="A0A4R6QAR4"/>
<organism evidence="2 3">
    <name type="scientific">Flavobacterium dankookense</name>
    <dbReference type="NCBI Taxonomy" id="706186"/>
    <lineage>
        <taxon>Bacteria</taxon>
        <taxon>Pseudomonadati</taxon>
        <taxon>Bacteroidota</taxon>
        <taxon>Flavobacteriia</taxon>
        <taxon>Flavobacteriales</taxon>
        <taxon>Flavobacteriaceae</taxon>
        <taxon>Flavobacterium</taxon>
    </lineage>
</organism>
<name>A0A4R6QAR4_9FLAO</name>
<reference evidence="2 3" key="1">
    <citation type="submission" date="2019-03" db="EMBL/GenBank/DDBJ databases">
        <title>Genomic Encyclopedia of Archaeal and Bacterial Type Strains, Phase II (KMG-II): from individual species to whole genera.</title>
        <authorList>
            <person name="Goeker M."/>
        </authorList>
    </citation>
    <scope>NUCLEOTIDE SEQUENCE [LARGE SCALE GENOMIC DNA]</scope>
    <source>
        <strain evidence="2 3">DSM 25687</strain>
    </source>
</reference>
<proteinExistence type="predicted"/>
<evidence type="ECO:0000313" key="2">
    <source>
        <dbReference type="EMBL" id="TDP59325.1"/>
    </source>
</evidence>